<name>A0AA38MEK1_9CUCU</name>
<comment type="caution">
    <text evidence="2">The sequence shown here is derived from an EMBL/GenBank/DDBJ whole genome shotgun (WGS) entry which is preliminary data.</text>
</comment>
<feature type="region of interest" description="Disordered" evidence="1">
    <location>
        <begin position="17"/>
        <end position="41"/>
    </location>
</feature>
<evidence type="ECO:0000313" key="2">
    <source>
        <dbReference type="EMBL" id="KAJ3653572.1"/>
    </source>
</evidence>
<evidence type="ECO:0000313" key="3">
    <source>
        <dbReference type="Proteomes" id="UP001168821"/>
    </source>
</evidence>
<gene>
    <name evidence="2" type="ORF">Zmor_012815</name>
</gene>
<organism evidence="2 3">
    <name type="scientific">Zophobas morio</name>
    <dbReference type="NCBI Taxonomy" id="2755281"/>
    <lineage>
        <taxon>Eukaryota</taxon>
        <taxon>Metazoa</taxon>
        <taxon>Ecdysozoa</taxon>
        <taxon>Arthropoda</taxon>
        <taxon>Hexapoda</taxon>
        <taxon>Insecta</taxon>
        <taxon>Pterygota</taxon>
        <taxon>Neoptera</taxon>
        <taxon>Endopterygota</taxon>
        <taxon>Coleoptera</taxon>
        <taxon>Polyphaga</taxon>
        <taxon>Cucujiformia</taxon>
        <taxon>Tenebrionidae</taxon>
        <taxon>Zophobas</taxon>
    </lineage>
</organism>
<keyword evidence="3" id="KW-1185">Reference proteome</keyword>
<dbReference type="EMBL" id="JALNTZ010000004">
    <property type="protein sequence ID" value="KAJ3653572.1"/>
    <property type="molecule type" value="Genomic_DNA"/>
</dbReference>
<accession>A0AA38MEK1</accession>
<protein>
    <submittedName>
        <fullName evidence="2">Uncharacterized protein</fullName>
    </submittedName>
</protein>
<proteinExistence type="predicted"/>
<evidence type="ECO:0000256" key="1">
    <source>
        <dbReference type="SAM" id="MobiDB-lite"/>
    </source>
</evidence>
<dbReference type="AlphaFoldDB" id="A0AA38MEK1"/>
<dbReference type="Proteomes" id="UP001168821">
    <property type="component" value="Unassembled WGS sequence"/>
</dbReference>
<reference evidence="2" key="1">
    <citation type="journal article" date="2023" name="G3 (Bethesda)">
        <title>Whole genome assemblies of Zophobas morio and Tenebrio molitor.</title>
        <authorList>
            <person name="Kaur S."/>
            <person name="Stinson S.A."/>
            <person name="diCenzo G.C."/>
        </authorList>
    </citation>
    <scope>NUCLEOTIDE SEQUENCE</scope>
    <source>
        <strain evidence="2">QUZm001</strain>
    </source>
</reference>
<sequence>MDGSFYFQERREVVGYPIGNDAKKSNENKNFSVPGDHNNQIEKNGRLHQQISSNDAFDANSESSEAIFAKIDVPNCGYESRKSSQQNAVMMMIK</sequence>